<protein>
    <submittedName>
        <fullName evidence="1">Uncharacterized protein</fullName>
    </submittedName>
</protein>
<feature type="non-terminal residue" evidence="1">
    <location>
        <position position="1"/>
    </location>
</feature>
<evidence type="ECO:0000313" key="1">
    <source>
        <dbReference type="EMBL" id="TFK59567.1"/>
    </source>
</evidence>
<sequence length="177" mass="20701">LRTTSFRIINSTTKLLPLWKEICKKHGLEEKLIPRDVTTRWNSTFDLADVSCEYKVAINEITKEKELRKFEMLDEEWVVAEQLRDVLKSATEYFSRADTDLSHVLRTIDRIDDHFTNTSADSNLNPALRSAILCTKRTLNKYYSRTDDSITYRIATSKYTVSSMNLYSKTNLHSFQF</sequence>
<dbReference type="Proteomes" id="UP000308600">
    <property type="component" value="Unassembled WGS sequence"/>
</dbReference>
<proteinExistence type="predicted"/>
<accession>A0ACD3A1I7</accession>
<dbReference type="EMBL" id="ML208942">
    <property type="protein sequence ID" value="TFK59567.1"/>
    <property type="molecule type" value="Genomic_DNA"/>
</dbReference>
<evidence type="ECO:0000313" key="2">
    <source>
        <dbReference type="Proteomes" id="UP000308600"/>
    </source>
</evidence>
<organism evidence="1 2">
    <name type="scientific">Pluteus cervinus</name>
    <dbReference type="NCBI Taxonomy" id="181527"/>
    <lineage>
        <taxon>Eukaryota</taxon>
        <taxon>Fungi</taxon>
        <taxon>Dikarya</taxon>
        <taxon>Basidiomycota</taxon>
        <taxon>Agaricomycotina</taxon>
        <taxon>Agaricomycetes</taxon>
        <taxon>Agaricomycetidae</taxon>
        <taxon>Agaricales</taxon>
        <taxon>Pluteineae</taxon>
        <taxon>Pluteaceae</taxon>
        <taxon>Pluteus</taxon>
    </lineage>
</organism>
<reference evidence="1 2" key="1">
    <citation type="journal article" date="2019" name="Nat. Ecol. Evol.">
        <title>Megaphylogeny resolves global patterns of mushroom evolution.</title>
        <authorList>
            <person name="Varga T."/>
            <person name="Krizsan K."/>
            <person name="Foldi C."/>
            <person name="Dima B."/>
            <person name="Sanchez-Garcia M."/>
            <person name="Sanchez-Ramirez S."/>
            <person name="Szollosi G.J."/>
            <person name="Szarkandi J.G."/>
            <person name="Papp V."/>
            <person name="Albert L."/>
            <person name="Andreopoulos W."/>
            <person name="Angelini C."/>
            <person name="Antonin V."/>
            <person name="Barry K.W."/>
            <person name="Bougher N.L."/>
            <person name="Buchanan P."/>
            <person name="Buyck B."/>
            <person name="Bense V."/>
            <person name="Catcheside P."/>
            <person name="Chovatia M."/>
            <person name="Cooper J."/>
            <person name="Damon W."/>
            <person name="Desjardin D."/>
            <person name="Finy P."/>
            <person name="Geml J."/>
            <person name="Haridas S."/>
            <person name="Hughes K."/>
            <person name="Justo A."/>
            <person name="Karasinski D."/>
            <person name="Kautmanova I."/>
            <person name="Kiss B."/>
            <person name="Kocsube S."/>
            <person name="Kotiranta H."/>
            <person name="LaButti K.M."/>
            <person name="Lechner B.E."/>
            <person name="Liimatainen K."/>
            <person name="Lipzen A."/>
            <person name="Lukacs Z."/>
            <person name="Mihaltcheva S."/>
            <person name="Morgado L.N."/>
            <person name="Niskanen T."/>
            <person name="Noordeloos M.E."/>
            <person name="Ohm R.A."/>
            <person name="Ortiz-Santana B."/>
            <person name="Ovrebo C."/>
            <person name="Racz N."/>
            <person name="Riley R."/>
            <person name="Savchenko A."/>
            <person name="Shiryaev A."/>
            <person name="Soop K."/>
            <person name="Spirin V."/>
            <person name="Szebenyi C."/>
            <person name="Tomsovsky M."/>
            <person name="Tulloss R.E."/>
            <person name="Uehling J."/>
            <person name="Grigoriev I.V."/>
            <person name="Vagvolgyi C."/>
            <person name="Papp T."/>
            <person name="Martin F.M."/>
            <person name="Miettinen O."/>
            <person name="Hibbett D.S."/>
            <person name="Nagy L.G."/>
        </authorList>
    </citation>
    <scope>NUCLEOTIDE SEQUENCE [LARGE SCALE GENOMIC DNA]</scope>
    <source>
        <strain evidence="1 2">NL-1719</strain>
    </source>
</reference>
<keyword evidence="2" id="KW-1185">Reference proteome</keyword>
<name>A0ACD3A1I7_9AGAR</name>
<gene>
    <name evidence="1" type="ORF">BDN72DRAFT_780548</name>
</gene>